<reference evidence="2" key="1">
    <citation type="submission" date="2014-03" db="EMBL/GenBank/DDBJ databases">
        <authorList>
            <person name="Zhang G."/>
            <person name="Zhu L."/>
            <person name="Fang P."/>
        </authorList>
    </citation>
    <scope>NUCLEOTIDE SEQUENCE</scope>
    <source>
        <strain evidence="2">NS1</strain>
        <plasmid evidence="2">pNSL1</plasmid>
    </source>
</reference>
<dbReference type="AlphaFoldDB" id="A0A097SQI5"/>
<feature type="region of interest" description="Disordered" evidence="1">
    <location>
        <begin position="179"/>
        <end position="206"/>
    </location>
</feature>
<evidence type="ECO:0000313" key="2">
    <source>
        <dbReference type="EMBL" id="AIU93791.1"/>
    </source>
</evidence>
<proteinExistence type="predicted"/>
<organism evidence="2">
    <name type="scientific">Rhodococcus sp. NS1</name>
    <dbReference type="NCBI Taxonomy" id="402236"/>
    <lineage>
        <taxon>Bacteria</taxon>
        <taxon>Bacillati</taxon>
        <taxon>Actinomycetota</taxon>
        <taxon>Actinomycetes</taxon>
        <taxon>Mycobacteriales</taxon>
        <taxon>Nocardiaceae</taxon>
        <taxon>Rhodococcus</taxon>
    </lineage>
</organism>
<keyword evidence="2" id="KW-0614">Plasmid</keyword>
<name>A0A097SQI5_9NOCA</name>
<protein>
    <submittedName>
        <fullName evidence="2">Uncharacterized protein</fullName>
    </submittedName>
</protein>
<geneLocation type="plasmid" evidence="2">
    <name>pNSL1</name>
</geneLocation>
<dbReference type="EMBL" id="KJ605395">
    <property type="protein sequence ID" value="AIU93791.1"/>
    <property type="molecule type" value="Genomic_DNA"/>
</dbReference>
<evidence type="ECO:0000256" key="1">
    <source>
        <dbReference type="SAM" id="MobiDB-lite"/>
    </source>
</evidence>
<accession>A0A097SQI5</accession>
<gene>
    <name evidence="2" type="ORF">LRS1606.357</name>
</gene>
<sequence>MSSDVLVDEGLRQTSSSGNLESFFNCPLSNLLGARRIRIRWPSRSGSPLASSDTGRMLDVVVDLLPEVASVLLVQVDGVLHSIDSETDGFPAIFQRSSIDVVESLNDCSTRHRLISSSNASDRTLSSLLSPKANQLRNQHHRHDQVYSEIVARLRRSGAQNSSPTSNREVCNPLPVEARRPNAASDEPVHIPFMRPSHAPSDRYSTVVRTTIEQTRDHTKQR</sequence>